<keyword evidence="2" id="KW-1185">Reference proteome</keyword>
<dbReference type="SMART" id="SM00034">
    <property type="entry name" value="CLECT"/>
    <property type="match status" value="1"/>
</dbReference>
<evidence type="ECO:0000313" key="3">
    <source>
        <dbReference type="WBParaSite" id="ACRNAN_scaffold23131.g32873.t1"/>
    </source>
</evidence>
<dbReference type="PROSITE" id="PS50041">
    <property type="entry name" value="C_TYPE_LECTIN_2"/>
    <property type="match status" value="1"/>
</dbReference>
<sequence length="119" mass="13454">LLKPVNFTDGINQCKTLYDGNLASIHSKDENQFLTNVFSIDPNVEYFLNDNTTYVRYAWIGLQDPTHTLNYTWIDGTSVDYTNWAHNEPDDGGGLQHCGALQGVTTGCRHHSFDNIWVS</sequence>
<evidence type="ECO:0000313" key="2">
    <source>
        <dbReference type="Proteomes" id="UP000887540"/>
    </source>
</evidence>
<dbReference type="AlphaFoldDB" id="A0A914DES8"/>
<name>A0A914DES8_9BILA</name>
<dbReference type="Gene3D" id="3.10.100.10">
    <property type="entry name" value="Mannose-Binding Protein A, subunit A"/>
    <property type="match status" value="1"/>
</dbReference>
<organism evidence="2 3">
    <name type="scientific">Acrobeloides nanus</name>
    <dbReference type="NCBI Taxonomy" id="290746"/>
    <lineage>
        <taxon>Eukaryota</taxon>
        <taxon>Metazoa</taxon>
        <taxon>Ecdysozoa</taxon>
        <taxon>Nematoda</taxon>
        <taxon>Chromadorea</taxon>
        <taxon>Rhabditida</taxon>
        <taxon>Tylenchina</taxon>
        <taxon>Cephalobomorpha</taxon>
        <taxon>Cephaloboidea</taxon>
        <taxon>Cephalobidae</taxon>
        <taxon>Acrobeloides</taxon>
    </lineage>
</organism>
<dbReference type="WBParaSite" id="ACRNAN_scaffold23131.g32873.t1">
    <property type="protein sequence ID" value="ACRNAN_scaffold23131.g32873.t1"/>
    <property type="gene ID" value="ACRNAN_scaffold23131.g32873"/>
</dbReference>
<feature type="domain" description="C-type lectin" evidence="1">
    <location>
        <begin position="6"/>
        <end position="119"/>
    </location>
</feature>
<dbReference type="InterPro" id="IPR050111">
    <property type="entry name" value="C-type_lectin/snaclec_domain"/>
</dbReference>
<reference evidence="3" key="1">
    <citation type="submission" date="2022-11" db="UniProtKB">
        <authorList>
            <consortium name="WormBaseParasite"/>
        </authorList>
    </citation>
    <scope>IDENTIFICATION</scope>
</reference>
<dbReference type="InterPro" id="IPR016187">
    <property type="entry name" value="CTDL_fold"/>
</dbReference>
<dbReference type="InterPro" id="IPR016186">
    <property type="entry name" value="C-type_lectin-like/link_sf"/>
</dbReference>
<accession>A0A914DES8</accession>
<proteinExistence type="predicted"/>
<evidence type="ECO:0000259" key="1">
    <source>
        <dbReference type="PROSITE" id="PS50041"/>
    </source>
</evidence>
<dbReference type="SUPFAM" id="SSF56436">
    <property type="entry name" value="C-type lectin-like"/>
    <property type="match status" value="1"/>
</dbReference>
<dbReference type="InterPro" id="IPR001304">
    <property type="entry name" value="C-type_lectin-like"/>
</dbReference>
<protein>
    <submittedName>
        <fullName evidence="3">C-type lectin domain-containing protein</fullName>
    </submittedName>
</protein>
<dbReference type="CDD" id="cd00037">
    <property type="entry name" value="CLECT"/>
    <property type="match status" value="1"/>
</dbReference>
<dbReference type="Pfam" id="PF00059">
    <property type="entry name" value="Lectin_C"/>
    <property type="match status" value="1"/>
</dbReference>
<dbReference type="PANTHER" id="PTHR22803">
    <property type="entry name" value="MANNOSE, PHOSPHOLIPASE, LECTIN RECEPTOR RELATED"/>
    <property type="match status" value="1"/>
</dbReference>
<dbReference type="Proteomes" id="UP000887540">
    <property type="component" value="Unplaced"/>
</dbReference>